<reference evidence="2" key="1">
    <citation type="journal article" date="2023" name="Science">
        <title>Genome structures resolve the early diversification of teleost fishes.</title>
        <authorList>
            <person name="Parey E."/>
            <person name="Louis A."/>
            <person name="Montfort J."/>
            <person name="Bouchez O."/>
            <person name="Roques C."/>
            <person name="Iampietro C."/>
            <person name="Lluch J."/>
            <person name="Castinel A."/>
            <person name="Donnadieu C."/>
            <person name="Desvignes T."/>
            <person name="Floi Bucao C."/>
            <person name="Jouanno E."/>
            <person name="Wen M."/>
            <person name="Mejri S."/>
            <person name="Dirks R."/>
            <person name="Jansen H."/>
            <person name="Henkel C."/>
            <person name="Chen W.J."/>
            <person name="Zahm M."/>
            <person name="Cabau C."/>
            <person name="Klopp C."/>
            <person name="Thompson A.W."/>
            <person name="Robinson-Rechavi M."/>
            <person name="Braasch I."/>
            <person name="Lecointre G."/>
            <person name="Bobe J."/>
            <person name="Postlethwait J.H."/>
            <person name="Berthelot C."/>
            <person name="Roest Crollius H."/>
            <person name="Guiguen Y."/>
        </authorList>
    </citation>
    <scope>NUCLEOTIDE SEQUENCE</scope>
    <source>
        <strain evidence="2">NC1722</strain>
    </source>
</reference>
<evidence type="ECO:0000313" key="2">
    <source>
        <dbReference type="EMBL" id="KAJ8417313.1"/>
    </source>
</evidence>
<feature type="compositionally biased region" description="Gly residues" evidence="1">
    <location>
        <begin position="88"/>
        <end position="102"/>
    </location>
</feature>
<protein>
    <submittedName>
        <fullName evidence="2">Uncharacterized protein</fullName>
    </submittedName>
</protein>
<accession>A0AAD7X223</accession>
<proteinExistence type="predicted"/>
<evidence type="ECO:0000313" key="3">
    <source>
        <dbReference type="Proteomes" id="UP001221898"/>
    </source>
</evidence>
<feature type="region of interest" description="Disordered" evidence="1">
    <location>
        <begin position="76"/>
        <end position="102"/>
    </location>
</feature>
<dbReference type="AlphaFoldDB" id="A0AAD7X223"/>
<organism evidence="2 3">
    <name type="scientific">Aldrovandia affinis</name>
    <dbReference type="NCBI Taxonomy" id="143900"/>
    <lineage>
        <taxon>Eukaryota</taxon>
        <taxon>Metazoa</taxon>
        <taxon>Chordata</taxon>
        <taxon>Craniata</taxon>
        <taxon>Vertebrata</taxon>
        <taxon>Euteleostomi</taxon>
        <taxon>Actinopterygii</taxon>
        <taxon>Neopterygii</taxon>
        <taxon>Teleostei</taxon>
        <taxon>Notacanthiformes</taxon>
        <taxon>Halosauridae</taxon>
        <taxon>Aldrovandia</taxon>
    </lineage>
</organism>
<comment type="caution">
    <text evidence="2">The sequence shown here is derived from an EMBL/GenBank/DDBJ whole genome shotgun (WGS) entry which is preliminary data.</text>
</comment>
<name>A0AAD7X223_9TELE</name>
<keyword evidence="3" id="KW-1185">Reference proteome</keyword>
<dbReference type="EMBL" id="JAINUG010000004">
    <property type="protein sequence ID" value="KAJ8417313.1"/>
    <property type="molecule type" value="Genomic_DNA"/>
</dbReference>
<dbReference type="Proteomes" id="UP001221898">
    <property type="component" value="Unassembled WGS sequence"/>
</dbReference>
<sequence>MPGDAERRGCGIQVGETTSKAALAEAALPLKAEGASAACQLSLGEDMAGSEAGHRRRGAGSYPSLCGPAAHFQRALGSPRARLQKDWGGQGRGENCGQGGPV</sequence>
<gene>
    <name evidence="2" type="ORF">AAFF_G00285400</name>
</gene>
<evidence type="ECO:0000256" key="1">
    <source>
        <dbReference type="SAM" id="MobiDB-lite"/>
    </source>
</evidence>